<comment type="caution">
    <text evidence="1">The sequence shown here is derived from an EMBL/GenBank/DDBJ whole genome shotgun (WGS) entry which is preliminary data.</text>
</comment>
<dbReference type="AlphaFoldDB" id="X1AH27"/>
<organism evidence="1">
    <name type="scientific">marine sediment metagenome</name>
    <dbReference type="NCBI Taxonomy" id="412755"/>
    <lineage>
        <taxon>unclassified sequences</taxon>
        <taxon>metagenomes</taxon>
        <taxon>ecological metagenomes</taxon>
    </lineage>
</organism>
<proteinExistence type="predicted"/>
<gene>
    <name evidence="1" type="ORF">S01H4_15880</name>
</gene>
<dbReference type="EMBL" id="BART01006959">
    <property type="protein sequence ID" value="GAG71983.1"/>
    <property type="molecule type" value="Genomic_DNA"/>
</dbReference>
<accession>X1AH27</accession>
<name>X1AH27_9ZZZZ</name>
<sequence length="232" mass="27456">MALLCIIKIDLETSKVGKNRRKTRMELPKLVMDKIMGYCQRWKEETLAIFDEWLKKDMSRYYARREVPEMVDEKSVISPSTIDGREMVHMLKAWYVMPKYSVDGQEKGGYEHLSIYTRTAPLQLPDDVRLFFENCYAWSGPMNLTRCTRPSSKCRLAESEAGPWYRNAIEEDGSIYCNDYRQLDFYSESGYRWSSMINLNPQSNRFGNVVIYGDRFCTLTDYIKTYLLEQWH</sequence>
<evidence type="ECO:0000313" key="1">
    <source>
        <dbReference type="EMBL" id="GAG71983.1"/>
    </source>
</evidence>
<reference evidence="1" key="1">
    <citation type="journal article" date="2014" name="Front. Microbiol.">
        <title>High frequency of phylogenetically diverse reductive dehalogenase-homologous genes in deep subseafloor sedimentary metagenomes.</title>
        <authorList>
            <person name="Kawai M."/>
            <person name="Futagami T."/>
            <person name="Toyoda A."/>
            <person name="Takaki Y."/>
            <person name="Nishi S."/>
            <person name="Hori S."/>
            <person name="Arai W."/>
            <person name="Tsubouchi T."/>
            <person name="Morono Y."/>
            <person name="Uchiyama I."/>
            <person name="Ito T."/>
            <person name="Fujiyama A."/>
            <person name="Inagaki F."/>
            <person name="Takami H."/>
        </authorList>
    </citation>
    <scope>NUCLEOTIDE SEQUENCE</scope>
    <source>
        <strain evidence="1">Expedition CK06-06</strain>
    </source>
</reference>
<protein>
    <submittedName>
        <fullName evidence="1">Uncharacterized protein</fullName>
    </submittedName>
</protein>